<name>A0A7J9SIY1_9EURY</name>
<dbReference type="AlphaFoldDB" id="A0A7J9SIY1"/>
<gene>
    <name evidence="1" type="ORF">H5V44_09310</name>
</gene>
<evidence type="ECO:0000313" key="1">
    <source>
        <dbReference type="EMBL" id="MBB6646482.1"/>
    </source>
</evidence>
<organism evidence="1 2">
    <name type="scientific">Halobellus ruber</name>
    <dbReference type="NCBI Taxonomy" id="2761102"/>
    <lineage>
        <taxon>Archaea</taxon>
        <taxon>Methanobacteriati</taxon>
        <taxon>Methanobacteriota</taxon>
        <taxon>Stenosarchaea group</taxon>
        <taxon>Halobacteria</taxon>
        <taxon>Halobacteriales</taxon>
        <taxon>Haloferacaceae</taxon>
        <taxon>Halobellus</taxon>
    </lineage>
</organism>
<proteinExistence type="predicted"/>
<sequence>MTHLTLAVSEAGVNDVVAALLDPSVTRIRAQPSTAGGAFSVSADIDGHLEHGDRLVDFRDTPDQVKLDELDVVWDTFDLDFELDIPEVCIGGFCITPGWFGDCVRAPRKCFFEADPDLSLTLDLGWVRSEISVLADLLVGYSTNRTTDYLQAQVDEHDALEALEAAGESGPVDPPLVNSWDVSLLPDTFDVDVFDVADIVGDLVEDLLDRAVDALVGFLPDWAIDVLEGIAGSLVGFIRDALDIGDDAAEWLSDIIGVSLDVPGIIIEMLDEYFIDYPVFRIEDPFPVLDWSPPLGDPTMGNEPRLIPVTVPIEALDLDLTETEVVLTATVGVYQ</sequence>
<dbReference type="Proteomes" id="UP000546257">
    <property type="component" value="Unassembled WGS sequence"/>
</dbReference>
<keyword evidence="2" id="KW-1185">Reference proteome</keyword>
<dbReference type="EMBL" id="JACKXD010000003">
    <property type="protein sequence ID" value="MBB6646482.1"/>
    <property type="molecule type" value="Genomic_DNA"/>
</dbReference>
<dbReference type="RefSeq" id="WP_185192858.1">
    <property type="nucleotide sequence ID" value="NZ_JACKXD010000003.1"/>
</dbReference>
<accession>A0A7J9SIY1</accession>
<reference evidence="1 2" key="1">
    <citation type="submission" date="2020-08" db="EMBL/GenBank/DDBJ databases">
        <authorList>
            <person name="Seo M.-J."/>
        </authorList>
    </citation>
    <scope>NUCLEOTIDE SEQUENCE [LARGE SCALE GENOMIC DNA]</scope>
    <source>
        <strain evidence="1 2">MBLA0160</strain>
    </source>
</reference>
<comment type="caution">
    <text evidence="1">The sequence shown here is derived from an EMBL/GenBank/DDBJ whole genome shotgun (WGS) entry which is preliminary data.</text>
</comment>
<protein>
    <submittedName>
        <fullName evidence="1">Uncharacterized protein</fullName>
    </submittedName>
</protein>
<evidence type="ECO:0000313" key="2">
    <source>
        <dbReference type="Proteomes" id="UP000546257"/>
    </source>
</evidence>